<evidence type="ECO:0000313" key="3">
    <source>
        <dbReference type="Proteomes" id="UP000585836"/>
    </source>
</evidence>
<dbReference type="AlphaFoldDB" id="A0A7W9UVM9"/>
<evidence type="ECO:0000313" key="2">
    <source>
        <dbReference type="EMBL" id="MBB5932446.1"/>
    </source>
</evidence>
<reference evidence="2 3" key="1">
    <citation type="submission" date="2020-08" db="EMBL/GenBank/DDBJ databases">
        <title>Genomic Encyclopedia of Type Strains, Phase III (KMG-III): the genomes of soil and plant-associated and newly described type strains.</title>
        <authorList>
            <person name="Whitman W."/>
        </authorList>
    </citation>
    <scope>NUCLEOTIDE SEQUENCE [LARGE SCALE GENOMIC DNA]</scope>
    <source>
        <strain evidence="2 3">CECT 3313</strain>
    </source>
</reference>
<evidence type="ECO:0000256" key="1">
    <source>
        <dbReference type="SAM" id="MobiDB-lite"/>
    </source>
</evidence>
<dbReference type="Proteomes" id="UP000585836">
    <property type="component" value="Unassembled WGS sequence"/>
</dbReference>
<accession>A0A7W9UVM9</accession>
<feature type="region of interest" description="Disordered" evidence="1">
    <location>
        <begin position="17"/>
        <end position="43"/>
    </location>
</feature>
<comment type="caution">
    <text evidence="2">The sequence shown here is derived from an EMBL/GenBank/DDBJ whole genome shotgun (WGS) entry which is preliminary data.</text>
</comment>
<protein>
    <submittedName>
        <fullName evidence="2">Uncharacterized protein</fullName>
    </submittedName>
</protein>
<dbReference type="EMBL" id="JACHJK010000025">
    <property type="protein sequence ID" value="MBB5932446.1"/>
    <property type="molecule type" value="Genomic_DNA"/>
</dbReference>
<gene>
    <name evidence="2" type="ORF">FHS34_007956</name>
</gene>
<sequence>MLHLDLHRRLGELQQHAVGELDVGERAQDGASESSNNSRKNQADSLRSLAAMMVWLNVAVIRLTSLLFETENGLAVRECREVRVPN</sequence>
<proteinExistence type="predicted"/>
<feature type="compositionally biased region" description="Polar residues" evidence="1">
    <location>
        <begin position="31"/>
        <end position="43"/>
    </location>
</feature>
<keyword evidence="3" id="KW-1185">Reference proteome</keyword>
<organism evidence="2 3">
    <name type="scientific">Streptomyces echinatus</name>
    <dbReference type="NCBI Taxonomy" id="67293"/>
    <lineage>
        <taxon>Bacteria</taxon>
        <taxon>Bacillati</taxon>
        <taxon>Actinomycetota</taxon>
        <taxon>Actinomycetes</taxon>
        <taxon>Kitasatosporales</taxon>
        <taxon>Streptomycetaceae</taxon>
        <taxon>Streptomyces</taxon>
    </lineage>
</organism>
<name>A0A7W9UVM9_9ACTN</name>